<reference evidence="2 3" key="1">
    <citation type="journal article" date="2003" name="Cell">
        <title>Origins of highly mosaic mycobacteriophage genomes.</title>
        <authorList>
            <person name="Pedulla M.L."/>
            <person name="Ford M.E."/>
            <person name="Houtz J.M."/>
            <person name="Karthikeyan T."/>
            <person name="Wadsworth C."/>
            <person name="Lewis J.A."/>
            <person name="Jacobs-Sera D."/>
            <person name="Falbo J."/>
            <person name="Gross J."/>
            <person name="Pannunzio N.R."/>
            <person name="Brucker W."/>
            <person name="Kumar V."/>
            <person name="Kandasamy J."/>
            <person name="Keenan L."/>
            <person name="Bardarov S."/>
            <person name="Kriakov J."/>
            <person name="Lawrence J.G."/>
            <person name="Jacobs W.R. Jr."/>
            <person name="Hendrix R.W."/>
            <person name="Hatfull G.F."/>
        </authorList>
    </citation>
    <scope>NUCLEOTIDE SEQUENCE</scope>
</reference>
<evidence type="ECO:0000313" key="2">
    <source>
        <dbReference type="EMBL" id="AAN12593.1"/>
    </source>
</evidence>
<accession>Q854W5</accession>
<protein>
    <recommendedName>
        <fullName evidence="1">IrrE N-terminal-like domain-containing protein</fullName>
    </recommendedName>
</protein>
<dbReference type="PANTHER" id="PTHR43236">
    <property type="entry name" value="ANTITOXIN HIGA1"/>
    <property type="match status" value="1"/>
</dbReference>
<feature type="domain" description="IrrE N-terminal-like" evidence="1">
    <location>
        <begin position="37"/>
        <end position="164"/>
    </location>
</feature>
<name>Q854W5_9CAUD</name>
<dbReference type="KEGG" id="vg:1259335"/>
<dbReference type="PANTHER" id="PTHR43236:SF1">
    <property type="entry name" value="BLL7220 PROTEIN"/>
    <property type="match status" value="1"/>
</dbReference>
<evidence type="ECO:0000313" key="3">
    <source>
        <dbReference type="Proteomes" id="UP000000967"/>
    </source>
</evidence>
<dbReference type="RefSeq" id="NP_817710.1">
    <property type="nucleotide sequence ID" value="NC_004683.1"/>
</dbReference>
<evidence type="ECO:0000259" key="1">
    <source>
        <dbReference type="Pfam" id="PF06114"/>
    </source>
</evidence>
<gene>
    <name evidence="2" type="primary">32</name>
    <name evidence="2" type="ORF">PBI_CHE9C_32</name>
</gene>
<sequence length="169" mass="18372">MMPGTLTPQAAAASALEPFIGPDNIIFTPVDPVVVARQLGINVYSTALPADVSGYIVKRSPNSAPDIFLNSEHSPVRQRFTCAHELGHYFAILGKGENAPDTYVFKRDGLASCGIDGSEIYANQFAANLLMPERVMRELVRDGFDVIEIARELHVSVDAATLRMRNLGL</sequence>
<dbReference type="InterPro" id="IPR052345">
    <property type="entry name" value="Rad_response_metalloprotease"/>
</dbReference>
<dbReference type="Pfam" id="PF06114">
    <property type="entry name" value="Peptidase_M78"/>
    <property type="match status" value="1"/>
</dbReference>
<dbReference type="EMBL" id="AY129333">
    <property type="protein sequence ID" value="AAN12593.1"/>
    <property type="molecule type" value="Genomic_DNA"/>
</dbReference>
<proteinExistence type="predicted"/>
<dbReference type="Proteomes" id="UP000000967">
    <property type="component" value="Segment"/>
</dbReference>
<dbReference type="Gene3D" id="1.10.10.2910">
    <property type="match status" value="1"/>
</dbReference>
<keyword evidence="3" id="KW-1185">Reference proteome</keyword>
<organism evidence="2 3">
    <name type="scientific">Mycobacterium phage Che9c</name>
    <dbReference type="NCBI Taxonomy" id="2907832"/>
    <lineage>
        <taxon>Viruses</taxon>
        <taxon>Duplodnaviria</taxon>
        <taxon>Heunggongvirae</taxon>
        <taxon>Uroviricota</taxon>
        <taxon>Caudoviricetes</taxon>
        <taxon>Chenonavirus</taxon>
        <taxon>Chenonavirus Che9c</taxon>
    </lineage>
</organism>
<dbReference type="InterPro" id="IPR010359">
    <property type="entry name" value="IrrE_HExxH"/>
</dbReference>